<comment type="domain">
    <text evidence="2">Histidine-containing phosphotransfer domain (HPt) contains an active histidine that mediates the phosphotransfer.</text>
</comment>
<dbReference type="PANTHER" id="PTHR28242">
    <property type="entry name" value="PHOSPHORELAY INTERMEDIATE PROTEIN YPD1"/>
    <property type="match status" value="1"/>
</dbReference>
<reference evidence="3" key="4">
    <citation type="submission" date="2019-03" db="UniProtKB">
        <authorList>
            <consortium name="EnsemblPlants"/>
        </authorList>
    </citation>
    <scope>IDENTIFICATION</scope>
</reference>
<dbReference type="GO" id="GO:0009736">
    <property type="term" value="P:cytokinin-activated signaling pathway"/>
    <property type="evidence" value="ECO:0007669"/>
    <property type="project" value="UniProtKB-KW"/>
</dbReference>
<reference evidence="3" key="3">
    <citation type="journal article" date="2017" name="Nature">
        <title>Genome sequence of the progenitor of the wheat D genome Aegilops tauschii.</title>
        <authorList>
            <person name="Luo M.C."/>
            <person name="Gu Y.Q."/>
            <person name="Puiu D."/>
            <person name="Wang H."/>
            <person name="Twardziok S.O."/>
            <person name="Deal K.R."/>
            <person name="Huo N."/>
            <person name="Zhu T."/>
            <person name="Wang L."/>
            <person name="Wang Y."/>
            <person name="McGuire P.E."/>
            <person name="Liu S."/>
            <person name="Long H."/>
            <person name="Ramasamy R.K."/>
            <person name="Rodriguez J.C."/>
            <person name="Van S.L."/>
            <person name="Yuan L."/>
            <person name="Wang Z."/>
            <person name="Xia Z."/>
            <person name="Xiao L."/>
            <person name="Anderson O.D."/>
            <person name="Ouyang S."/>
            <person name="Liang Y."/>
            <person name="Zimin A.V."/>
            <person name="Pertea G."/>
            <person name="Qi P."/>
            <person name="Bennetzen J.L."/>
            <person name="Dai X."/>
            <person name="Dawson M.W."/>
            <person name="Muller H.G."/>
            <person name="Kugler K."/>
            <person name="Rivarola-Duarte L."/>
            <person name="Spannagl M."/>
            <person name="Mayer K.F.X."/>
            <person name="Lu F.H."/>
            <person name="Bevan M.W."/>
            <person name="Leroy P."/>
            <person name="Li P."/>
            <person name="You F.M."/>
            <person name="Sun Q."/>
            <person name="Liu Z."/>
            <person name="Lyons E."/>
            <person name="Wicker T."/>
            <person name="Salzberg S.L."/>
            <person name="Devos K.M."/>
            <person name="Dvorak J."/>
        </authorList>
    </citation>
    <scope>NUCLEOTIDE SEQUENCE [LARGE SCALE GENOMIC DNA]</scope>
    <source>
        <strain evidence="3">cv. AL8/78</strain>
    </source>
</reference>
<reference evidence="4" key="1">
    <citation type="journal article" date="2014" name="Science">
        <title>Ancient hybridizations among the ancestral genomes of bread wheat.</title>
        <authorList>
            <consortium name="International Wheat Genome Sequencing Consortium,"/>
            <person name="Marcussen T."/>
            <person name="Sandve S.R."/>
            <person name="Heier L."/>
            <person name="Spannagl M."/>
            <person name="Pfeifer M."/>
            <person name="Jakobsen K.S."/>
            <person name="Wulff B.B."/>
            <person name="Steuernagel B."/>
            <person name="Mayer K.F."/>
            <person name="Olsen O.A."/>
        </authorList>
    </citation>
    <scope>NUCLEOTIDE SEQUENCE [LARGE SCALE GENOMIC DNA]</scope>
    <source>
        <strain evidence="4">cv. AL8/78</strain>
    </source>
</reference>
<accession>A0A453TC61</accession>
<proteinExistence type="predicted"/>
<dbReference type="Proteomes" id="UP000015105">
    <property type="component" value="Chromosome 7D"/>
</dbReference>
<comment type="subcellular location">
    <subcellularLocation>
        <location evidence="2">Cytoplasm</location>
        <location evidence="2">Cytosol</location>
    </subcellularLocation>
    <subcellularLocation>
        <location evidence="2">Nucleus</location>
    </subcellularLocation>
</comment>
<evidence type="ECO:0000256" key="1">
    <source>
        <dbReference type="ARBA" id="ARBA00023012"/>
    </source>
</evidence>
<sequence>MAAVALRGQLNTLVTSIFAMGMLDEYFQYLQSMDEDGSSAQGLVAEVINLFIANANRILNDIGLLNQPVIDFNKVDDLVHQLEWCISS</sequence>
<dbReference type="GO" id="GO:0005829">
    <property type="term" value="C:cytosol"/>
    <property type="evidence" value="ECO:0007669"/>
    <property type="project" value="UniProtKB-SubCell"/>
</dbReference>
<dbReference type="AlphaFoldDB" id="A0A453TC61"/>
<dbReference type="InterPro" id="IPR036641">
    <property type="entry name" value="HPT_dom_sf"/>
</dbReference>
<keyword evidence="4" id="KW-1185">Reference proteome</keyword>
<organism evidence="3 4">
    <name type="scientific">Aegilops tauschii subsp. strangulata</name>
    <name type="common">Goatgrass</name>
    <dbReference type="NCBI Taxonomy" id="200361"/>
    <lineage>
        <taxon>Eukaryota</taxon>
        <taxon>Viridiplantae</taxon>
        <taxon>Streptophyta</taxon>
        <taxon>Embryophyta</taxon>
        <taxon>Tracheophyta</taxon>
        <taxon>Spermatophyta</taxon>
        <taxon>Magnoliopsida</taxon>
        <taxon>Liliopsida</taxon>
        <taxon>Poales</taxon>
        <taxon>Poaceae</taxon>
        <taxon>BOP clade</taxon>
        <taxon>Pooideae</taxon>
        <taxon>Triticodae</taxon>
        <taxon>Triticeae</taxon>
        <taxon>Triticinae</taxon>
        <taxon>Aegilops</taxon>
    </lineage>
</organism>
<dbReference type="Gene3D" id="1.20.120.160">
    <property type="entry name" value="HPT domain"/>
    <property type="match status" value="1"/>
</dbReference>
<dbReference type="GO" id="GO:0005634">
    <property type="term" value="C:nucleus"/>
    <property type="evidence" value="ECO:0007669"/>
    <property type="project" value="UniProtKB-SubCell"/>
</dbReference>
<keyword evidence="1 2" id="KW-0902">Two-component regulatory system</keyword>
<dbReference type="InterPro" id="IPR045871">
    <property type="entry name" value="AHP1-5/YPD1"/>
</dbReference>
<dbReference type="GO" id="GO:0009927">
    <property type="term" value="F:histidine phosphotransfer kinase activity"/>
    <property type="evidence" value="ECO:0007669"/>
    <property type="project" value="UniProtKB-UniRule"/>
</dbReference>
<dbReference type="EnsemblPlants" id="AET7Gv21332400.1">
    <property type="protein sequence ID" value="AET7Gv21332400.1"/>
    <property type="gene ID" value="AET7Gv21332400"/>
</dbReference>
<dbReference type="Gramene" id="AET7Gv21332400.1">
    <property type="protein sequence ID" value="AET7Gv21332400.1"/>
    <property type="gene ID" value="AET7Gv21332400"/>
</dbReference>
<dbReference type="SUPFAM" id="SSF47226">
    <property type="entry name" value="Histidine-containing phosphotransfer domain, HPT domain"/>
    <property type="match status" value="1"/>
</dbReference>
<dbReference type="GO" id="GO:0000160">
    <property type="term" value="P:phosphorelay signal transduction system"/>
    <property type="evidence" value="ECO:0007669"/>
    <property type="project" value="UniProtKB-UniRule"/>
</dbReference>
<reference evidence="3" key="5">
    <citation type="journal article" date="2021" name="G3 (Bethesda)">
        <title>Aegilops tauschii genome assembly Aet v5.0 features greater sequence contiguity and improved annotation.</title>
        <authorList>
            <person name="Wang L."/>
            <person name="Zhu T."/>
            <person name="Rodriguez J.C."/>
            <person name="Deal K.R."/>
            <person name="Dubcovsky J."/>
            <person name="McGuire P.E."/>
            <person name="Lux T."/>
            <person name="Spannagl M."/>
            <person name="Mayer K.F.X."/>
            <person name="Baldrich P."/>
            <person name="Meyers B.C."/>
            <person name="Huo N."/>
            <person name="Gu Y.Q."/>
            <person name="Zhou H."/>
            <person name="Devos K.M."/>
            <person name="Bennetzen J.L."/>
            <person name="Unver T."/>
            <person name="Budak H."/>
            <person name="Gulick P.J."/>
            <person name="Galiba G."/>
            <person name="Kalapos B."/>
            <person name="Nelson D.R."/>
            <person name="Li P."/>
            <person name="You F.M."/>
            <person name="Luo M.C."/>
            <person name="Dvorak J."/>
        </authorList>
    </citation>
    <scope>NUCLEOTIDE SEQUENCE [LARGE SCALE GENOMIC DNA]</scope>
    <source>
        <strain evidence="3">cv. AL8/78</strain>
    </source>
</reference>
<dbReference type="GO" id="GO:0043424">
    <property type="term" value="F:protein histidine kinase binding"/>
    <property type="evidence" value="ECO:0007669"/>
    <property type="project" value="UniProtKB-UniRule"/>
</dbReference>
<protein>
    <recommendedName>
        <fullName evidence="2">Histidine-containing phosphotransfer protein</fullName>
    </recommendedName>
</protein>
<name>A0A453TC61_AEGTS</name>
<dbReference type="STRING" id="200361.A0A453TC61"/>
<dbReference type="PANTHER" id="PTHR28242:SF34">
    <property type="entry name" value="HISTIDINE-CONTAINING PHOSPHOTRANSFER PROTEIN"/>
    <property type="match status" value="1"/>
</dbReference>
<evidence type="ECO:0000313" key="4">
    <source>
        <dbReference type="Proteomes" id="UP000015105"/>
    </source>
</evidence>
<comment type="function">
    <text evidence="2">Functions as a two-component phosphorelay mediators between cytokinin sensor histidine kinases and response regulators (B-type ARRs). Plays an important role in propagating cytokinin signal transduction.</text>
</comment>
<reference evidence="4" key="2">
    <citation type="journal article" date="2017" name="Nat. Plants">
        <title>The Aegilops tauschii genome reveals multiple impacts of transposons.</title>
        <authorList>
            <person name="Zhao G."/>
            <person name="Zou C."/>
            <person name="Li K."/>
            <person name="Wang K."/>
            <person name="Li T."/>
            <person name="Gao L."/>
            <person name="Zhang X."/>
            <person name="Wang H."/>
            <person name="Yang Z."/>
            <person name="Liu X."/>
            <person name="Jiang W."/>
            <person name="Mao L."/>
            <person name="Kong X."/>
            <person name="Jiao Y."/>
            <person name="Jia J."/>
        </authorList>
    </citation>
    <scope>NUCLEOTIDE SEQUENCE [LARGE SCALE GENOMIC DNA]</scope>
    <source>
        <strain evidence="4">cv. AL8/78</strain>
    </source>
</reference>
<evidence type="ECO:0000313" key="3">
    <source>
        <dbReference type="EnsemblPlants" id="AET7Gv21332400.1"/>
    </source>
</evidence>
<keyword evidence="2" id="KW-0932">Cytokinin signaling pathway</keyword>
<evidence type="ECO:0000256" key="2">
    <source>
        <dbReference type="RuleBase" id="RU369004"/>
    </source>
</evidence>